<feature type="domain" description="Iron-binding zinc finger CDGSH type" evidence="6">
    <location>
        <begin position="439"/>
        <end position="476"/>
    </location>
</feature>
<reference evidence="7 8" key="1">
    <citation type="submission" date="2022-01" db="EMBL/GenBank/DDBJ databases">
        <title>A chromosomal length assembly of Cordylochernes scorpioides.</title>
        <authorList>
            <person name="Zeh D."/>
            <person name="Zeh J."/>
        </authorList>
    </citation>
    <scope>NUCLEOTIDE SEQUENCE [LARGE SCALE GENOMIC DNA]</scope>
    <source>
        <strain evidence="7">IN4F17</strain>
        <tissue evidence="7">Whole Body</tissue>
    </source>
</reference>
<dbReference type="Pfam" id="PF17906">
    <property type="entry name" value="HTH_48"/>
    <property type="match status" value="1"/>
</dbReference>
<dbReference type="Gene3D" id="1.10.10.1450">
    <property type="match status" value="1"/>
</dbReference>
<sequence length="526" mass="61350">MEDQRICIKFCVKNGFKGAEIFWMLQTAYGDAVMSRRRVFEWYKRFKEGREETADNERLVREDRRITVREVAEEAGISFGSTQSIMKDILGVRRLNAVLVPKDLTFDQKNARKETASLNLEATTDDPELLKRVIIGDETWIYGFDSETTQQASEWRFKNEPRPKKAKKAAPSKVKVILTVFFDYQVIVHQEFQQQGSTITADSFLGVLRRLKEAIRQKRPELGRSKSWILHHDNAPAHTFQNLEVPAGPLNLPTVKKWKNVVTLDEAWVYLNDSNQPRAIYYANSQINSFRTGSSNERKERFSNGFVIFSSFCYNGKLPIKKNSRERKTCSRALYEKYLAGEKWKNVVTLDEAWVYLNDSNQPRAIYYANSQINSFRTGSSNERKERFSNGFVIFSSFCYNGKLPIKMKQPEISDLEPPEEKKYQVEAYNQPKGNIYDNKPFKVRVEAGKEYLWCSCGWSKTQPFCDGTHKFWYYRIKTKPLYFVAKETKDVWLCNCKQSNHRPFCDGTHKKEEIQNAPVRCMTKS</sequence>
<dbReference type="PANTHER" id="PTHR46060">
    <property type="entry name" value="MARINER MOS1 TRANSPOSASE-LIKE PROTEIN"/>
    <property type="match status" value="1"/>
</dbReference>
<organism evidence="7 8">
    <name type="scientific">Cordylochernes scorpioides</name>
    <dbReference type="NCBI Taxonomy" id="51811"/>
    <lineage>
        <taxon>Eukaryota</taxon>
        <taxon>Metazoa</taxon>
        <taxon>Ecdysozoa</taxon>
        <taxon>Arthropoda</taxon>
        <taxon>Chelicerata</taxon>
        <taxon>Arachnida</taxon>
        <taxon>Pseudoscorpiones</taxon>
        <taxon>Cheliferoidea</taxon>
        <taxon>Chernetidae</taxon>
        <taxon>Cordylochernes</taxon>
    </lineage>
</organism>
<dbReference type="InterPro" id="IPR042216">
    <property type="entry name" value="MitoNEET_CISD"/>
</dbReference>
<dbReference type="InterPro" id="IPR018967">
    <property type="entry name" value="FeS-contain_CDGSH-typ"/>
</dbReference>
<dbReference type="InterPro" id="IPR036397">
    <property type="entry name" value="RNaseH_sf"/>
</dbReference>
<feature type="domain" description="Iron-binding zinc finger CDGSH type" evidence="6">
    <location>
        <begin position="480"/>
        <end position="516"/>
    </location>
</feature>
<accession>A0ABY6JZ26</accession>
<gene>
    <name evidence="7" type="ORF">LAZ67_1001788</name>
</gene>
<protein>
    <recommendedName>
        <fullName evidence="6">Iron-binding zinc finger CDGSH type domain-containing protein</fullName>
    </recommendedName>
</protein>
<dbReference type="Pfam" id="PF01359">
    <property type="entry name" value="Transposase_1"/>
    <property type="match status" value="1"/>
</dbReference>
<dbReference type="EMBL" id="CP092863">
    <property type="protein sequence ID" value="UYV60662.1"/>
    <property type="molecule type" value="Genomic_DNA"/>
</dbReference>
<evidence type="ECO:0000256" key="3">
    <source>
        <dbReference type="ARBA" id="ARBA00023004"/>
    </source>
</evidence>
<dbReference type="PANTHER" id="PTHR46060:SF1">
    <property type="entry name" value="MARINER MOS1 TRANSPOSASE-LIKE PROTEIN"/>
    <property type="match status" value="1"/>
</dbReference>
<keyword evidence="4" id="KW-0411">Iron-sulfur</keyword>
<dbReference type="SMART" id="SM00704">
    <property type="entry name" value="ZnF_CDGSH"/>
    <property type="match status" value="2"/>
</dbReference>
<evidence type="ECO:0000256" key="5">
    <source>
        <dbReference type="ARBA" id="ARBA00034078"/>
    </source>
</evidence>
<keyword evidence="8" id="KW-1185">Reference proteome</keyword>
<evidence type="ECO:0000256" key="4">
    <source>
        <dbReference type="ARBA" id="ARBA00023014"/>
    </source>
</evidence>
<evidence type="ECO:0000313" key="7">
    <source>
        <dbReference type="EMBL" id="UYV60662.1"/>
    </source>
</evidence>
<dbReference type="Gene3D" id="3.40.5.90">
    <property type="entry name" value="CDGSH iron-sulfur domain, mitoNEET-type"/>
    <property type="match status" value="2"/>
</dbReference>
<evidence type="ECO:0000313" key="8">
    <source>
        <dbReference type="Proteomes" id="UP001235939"/>
    </source>
</evidence>
<evidence type="ECO:0000256" key="2">
    <source>
        <dbReference type="ARBA" id="ARBA00022723"/>
    </source>
</evidence>
<name>A0ABY6JZ26_9ARAC</name>
<dbReference type="Gene3D" id="3.30.420.10">
    <property type="entry name" value="Ribonuclease H-like superfamily/Ribonuclease H"/>
    <property type="match status" value="1"/>
</dbReference>
<evidence type="ECO:0000256" key="1">
    <source>
        <dbReference type="ARBA" id="ARBA00022714"/>
    </source>
</evidence>
<comment type="cofactor">
    <cofactor evidence="5">
        <name>[2Fe-2S] cluster</name>
        <dbReference type="ChEBI" id="CHEBI:190135"/>
    </cofactor>
</comment>
<evidence type="ECO:0000259" key="6">
    <source>
        <dbReference type="SMART" id="SM00704"/>
    </source>
</evidence>
<keyword evidence="3" id="KW-0408">Iron</keyword>
<dbReference type="InterPro" id="IPR052709">
    <property type="entry name" value="Transposase-MT_Hybrid"/>
</dbReference>
<keyword evidence="2" id="KW-0479">Metal-binding</keyword>
<dbReference type="Proteomes" id="UP001235939">
    <property type="component" value="Chromosome 01"/>
</dbReference>
<dbReference type="InterPro" id="IPR001888">
    <property type="entry name" value="Transposase_1"/>
</dbReference>
<dbReference type="InterPro" id="IPR041426">
    <property type="entry name" value="Mos1_HTH"/>
</dbReference>
<keyword evidence="1" id="KW-0001">2Fe-2S</keyword>
<dbReference type="Pfam" id="PF09360">
    <property type="entry name" value="zf-CDGSH"/>
    <property type="match status" value="2"/>
</dbReference>
<proteinExistence type="predicted"/>